<dbReference type="EMBL" id="AP023359">
    <property type="protein sequence ID" value="BCJ69141.1"/>
    <property type="molecule type" value="Genomic_DNA"/>
</dbReference>
<accession>A0A810N5X0</accession>
<dbReference type="AlphaFoldDB" id="A0A810N5X0"/>
<evidence type="ECO:0000313" key="2">
    <source>
        <dbReference type="Proteomes" id="UP000680866"/>
    </source>
</evidence>
<dbReference type="KEGG" id="pry:Prubr_61620"/>
<organism evidence="1 2">
    <name type="scientific">Polymorphospora rubra</name>
    <dbReference type="NCBI Taxonomy" id="338584"/>
    <lineage>
        <taxon>Bacteria</taxon>
        <taxon>Bacillati</taxon>
        <taxon>Actinomycetota</taxon>
        <taxon>Actinomycetes</taxon>
        <taxon>Micromonosporales</taxon>
        <taxon>Micromonosporaceae</taxon>
        <taxon>Polymorphospora</taxon>
    </lineage>
</organism>
<gene>
    <name evidence="1" type="ORF">Prubr_61620</name>
</gene>
<proteinExistence type="predicted"/>
<keyword evidence="2" id="KW-1185">Reference proteome</keyword>
<dbReference type="SUPFAM" id="SSF56112">
    <property type="entry name" value="Protein kinase-like (PK-like)"/>
    <property type="match status" value="1"/>
</dbReference>
<evidence type="ECO:0000313" key="1">
    <source>
        <dbReference type="EMBL" id="BCJ69141.1"/>
    </source>
</evidence>
<dbReference type="InterPro" id="IPR011009">
    <property type="entry name" value="Kinase-like_dom_sf"/>
</dbReference>
<protein>
    <submittedName>
        <fullName evidence="1">Aminoglycoside phosphotransferase</fullName>
    </submittedName>
</protein>
<sequence>MTRQPLGVDDLTAVVRAVFGAGRRAAGVERLRGGSRKGVYRLTLDDGATVVVYVWNAGEDYWPPATDRPDPFGHPGGADRFEAAHTALSSVGVRVPRILLLDRGGKLVAGDLAVVEDVAGGTLERLRERDPRRAGPVLARLADTVRVMHAHHRDRYGRPGRPAPADAPPVPDLVLDRALGHLAGAAARVERIAALAPRLADELRDRHAAVGPRTGYGLIHGELGPDHVLVDDRDGPVLIDIEGVRYFDVEWEHAFLELRFGDGYRRLAAAGLDAARLRLYRLALYLSLVDGPLRLLDGDFPDRAGMRAIAAANIDRTVAELSARRRSA</sequence>
<dbReference type="Gene3D" id="3.90.1200.10">
    <property type="match status" value="1"/>
</dbReference>
<name>A0A810N5X0_9ACTN</name>
<dbReference type="Proteomes" id="UP000680866">
    <property type="component" value="Chromosome"/>
</dbReference>
<dbReference type="RefSeq" id="WP_212818264.1">
    <property type="nucleotide sequence ID" value="NZ_AP023359.1"/>
</dbReference>
<reference evidence="1" key="1">
    <citation type="submission" date="2020-08" db="EMBL/GenBank/DDBJ databases">
        <title>Whole genome shotgun sequence of Polymorphospora rubra NBRC 101157.</title>
        <authorList>
            <person name="Komaki H."/>
            <person name="Tamura T."/>
        </authorList>
    </citation>
    <scope>NUCLEOTIDE SEQUENCE</scope>
    <source>
        <strain evidence="1">NBRC 101157</strain>
    </source>
</reference>